<evidence type="ECO:0000259" key="6">
    <source>
        <dbReference type="PROSITE" id="PS00703"/>
    </source>
</evidence>
<dbReference type="EMBL" id="JQCB01000005">
    <property type="protein sequence ID" value="KRN96239.1"/>
    <property type="molecule type" value="Genomic_DNA"/>
</dbReference>
<gene>
    <name evidence="7" type="primary">speF2</name>
    <name evidence="8" type="ORF">IV55_GL001625</name>
    <name evidence="7" type="ORF">LSI01_01470</name>
</gene>
<keyword evidence="3 5" id="KW-0663">Pyridoxal phosphate</keyword>
<organism evidence="8 9">
    <name type="scientific">Furfurilactobacillus siliginis</name>
    <dbReference type="NCBI Taxonomy" id="348151"/>
    <lineage>
        <taxon>Bacteria</taxon>
        <taxon>Bacillati</taxon>
        <taxon>Bacillota</taxon>
        <taxon>Bacilli</taxon>
        <taxon>Lactobacillales</taxon>
        <taxon>Lactobacillaceae</taxon>
        <taxon>Furfurilactobacillus</taxon>
    </lineage>
</organism>
<dbReference type="InterPro" id="IPR015424">
    <property type="entry name" value="PyrdxlP-dep_Trfase"/>
</dbReference>
<keyword evidence="9" id="KW-1185">Reference proteome</keyword>
<dbReference type="InterPro" id="IPR000310">
    <property type="entry name" value="Orn/Lys/Arg_deCO2ase_major_dom"/>
</dbReference>
<dbReference type="GO" id="GO:0016831">
    <property type="term" value="F:carboxy-lyase activity"/>
    <property type="evidence" value="ECO:0007669"/>
    <property type="project" value="UniProtKB-KW"/>
</dbReference>
<dbReference type="PROSITE" id="PS00703">
    <property type="entry name" value="OKR_DC_1"/>
    <property type="match status" value="1"/>
</dbReference>
<dbReference type="Pfam" id="PF03711">
    <property type="entry name" value="OKR_DC_1_C"/>
    <property type="match status" value="1"/>
</dbReference>
<dbReference type="PANTHER" id="PTHR45229">
    <property type="entry name" value="CONSTITUTIVE ORNITHINE DECARBOXYLASE"/>
    <property type="match status" value="1"/>
</dbReference>
<dbReference type="InterPro" id="IPR015421">
    <property type="entry name" value="PyrdxlP-dep_Trfase_major"/>
</dbReference>
<reference evidence="8 9" key="1">
    <citation type="journal article" date="2015" name="Genome Announc.">
        <title>Expanding the biotechnology potential of lactobacilli through comparative genomics of 213 strains and associated genera.</title>
        <authorList>
            <person name="Sun Z."/>
            <person name="Harris H.M."/>
            <person name="McCann A."/>
            <person name="Guo C."/>
            <person name="Argimon S."/>
            <person name="Zhang W."/>
            <person name="Yang X."/>
            <person name="Jeffery I.B."/>
            <person name="Cooney J.C."/>
            <person name="Kagawa T.F."/>
            <person name="Liu W."/>
            <person name="Song Y."/>
            <person name="Salvetti E."/>
            <person name="Wrobel A."/>
            <person name="Rasinkangas P."/>
            <person name="Parkhill J."/>
            <person name="Rea M.C."/>
            <person name="O'Sullivan O."/>
            <person name="Ritari J."/>
            <person name="Douillard F.P."/>
            <person name="Paul Ross R."/>
            <person name="Yang R."/>
            <person name="Briner A.E."/>
            <person name="Felis G.E."/>
            <person name="de Vos W.M."/>
            <person name="Barrangou R."/>
            <person name="Klaenhammer T.R."/>
            <person name="Caufield P.W."/>
            <person name="Cui Y."/>
            <person name="Zhang H."/>
            <person name="O'Toole P.W."/>
        </authorList>
    </citation>
    <scope>NUCLEOTIDE SEQUENCE [LARGE SCALE GENOMIC DNA]</scope>
    <source>
        <strain evidence="8 9">DSM 22696</strain>
    </source>
</reference>
<dbReference type="SUPFAM" id="SSF52172">
    <property type="entry name" value="CheY-like"/>
    <property type="match status" value="1"/>
</dbReference>
<dbReference type="SUPFAM" id="SSF55904">
    <property type="entry name" value="Ornithine decarboxylase C-terminal domain"/>
    <property type="match status" value="1"/>
</dbReference>
<evidence type="ECO:0000256" key="5">
    <source>
        <dbReference type="PIRSR" id="PIRSR009393-1"/>
    </source>
</evidence>
<dbReference type="Gene3D" id="3.90.1150.10">
    <property type="entry name" value="Aspartate Aminotransferase, domain 1"/>
    <property type="match status" value="1"/>
</dbReference>
<dbReference type="Pfam" id="PF01276">
    <property type="entry name" value="OKR_DC_1"/>
    <property type="match status" value="1"/>
</dbReference>
<dbReference type="OrthoDB" id="9815233at2"/>
<dbReference type="STRING" id="348151.IV55_GL001625"/>
<dbReference type="Gene3D" id="3.90.100.10">
    <property type="entry name" value="Orn/Lys/Arg decarboxylase, C-terminal domain"/>
    <property type="match status" value="1"/>
</dbReference>
<dbReference type="Gene3D" id="3.40.640.10">
    <property type="entry name" value="Type I PLP-dependent aspartate aminotransferase-like (Major domain)"/>
    <property type="match status" value="1"/>
</dbReference>
<dbReference type="SUPFAM" id="SSF53383">
    <property type="entry name" value="PLP-dependent transferases"/>
    <property type="match status" value="1"/>
</dbReference>
<comment type="similarity">
    <text evidence="1">Belongs to the Orn/Lys/Arg decarboxylase class-I family.</text>
</comment>
<sequence length="728" mass="82468">MSKFVVAMAPEISDYVKSDREVVDVNTVNDWTNVSAVVVTDEELSIADEVKETTFGIPVFLATKNAAVLDTNSSHLNSIDHLLDLTNNFNKQIYAREVEHAAKEYEDNLMPPFFAELNRMVDRGSWQFECPGHQGGAFYLKSPVGRKFYDFYGEKFFRSDVSISEDGLGDVLTHDGAALKAEKHAAKVFNADKAYFVLNGSTTSNNIAITAAVTEGDLVLFDRNNHKSAYNNAMVMNGGVPVYLETSHNSYGLIGGIKDSGYDEKALREEIRKVAPEKADKKRPFRLAIIEHGTYDGTMANAQQIVDKIGHLCDYILFDSAWVGYEQFIPMMKETSPLLVNLGPEDPGLFVVQSIHKQQAGLSQASQILKKDSHIKGQRRYISHKQFNNSFMKYSSTSPFYGIFASIDVSARMQEGETGKKMWNDTMLTVVRARKRLLKEATMIRPFVPPMVHGKPWEDADDQEIVNDEAYWAFDPNEDWHGFDGYSKGQYFIDPNKLMLVTAGLDIPNDTYEDFGVPGSIVTHYLHEHGIINEKNDLNSVLFLITPAEDDAKMNNLVDQILKLEKAINDDAPLKDVLPHLYATYEDRYRNYTIRQLCQEIHDFYKAHNAKKYQKDIFTKDHFPERAMSLQEADTEYRRNNVKLVKLDDIIGEIAVEGVIPYPPGIFAIAPGERWTETIQNYFKVLEESANTFPGFSTEVQGMYYEEENGKEVAYGYVYDPDAAKDED</sequence>
<protein>
    <submittedName>
        <fullName evidence="7 8">Ornithine decarboxylase</fullName>
    </submittedName>
</protein>
<dbReference type="RefSeq" id="WP_057810088.1">
    <property type="nucleotide sequence ID" value="NZ_BJUD01000002.1"/>
</dbReference>
<dbReference type="FunFam" id="3.40.640.10:FF:000008">
    <property type="entry name" value="Lysine decarboxylase, inducible"/>
    <property type="match status" value="1"/>
</dbReference>
<dbReference type="InterPro" id="IPR015422">
    <property type="entry name" value="PyrdxlP-dep_Trfase_small"/>
</dbReference>
<dbReference type="EMBL" id="BJUD01000002">
    <property type="protein sequence ID" value="GEK27836.1"/>
    <property type="molecule type" value="Genomic_DNA"/>
</dbReference>
<dbReference type="InterPro" id="IPR036633">
    <property type="entry name" value="Prn/Lys/Arg_de-COase_C_sf"/>
</dbReference>
<dbReference type="GO" id="GO:0005829">
    <property type="term" value="C:cytosol"/>
    <property type="evidence" value="ECO:0007669"/>
    <property type="project" value="TreeGrafter"/>
</dbReference>
<feature type="domain" description="Orn/Lys/Arg decarboxylases family 1 pyridoxal-P attachment site" evidence="6">
    <location>
        <begin position="352"/>
        <end position="366"/>
    </location>
</feature>
<dbReference type="NCBIfam" id="NF010092">
    <property type="entry name" value="PRK13578.1"/>
    <property type="match status" value="1"/>
</dbReference>
<dbReference type="PATRIC" id="fig|348151.3.peg.1672"/>
<dbReference type="InterPro" id="IPR008286">
    <property type="entry name" value="Prn/Lys/Arg_de-COase_C"/>
</dbReference>
<dbReference type="Pfam" id="PF03709">
    <property type="entry name" value="OKR_DC_1_N"/>
    <property type="match status" value="1"/>
</dbReference>
<evidence type="ECO:0000313" key="8">
    <source>
        <dbReference type="EMBL" id="KRN96239.1"/>
    </source>
</evidence>
<name>A0A0R2L3B0_9LACO</name>
<evidence type="ECO:0000313" key="7">
    <source>
        <dbReference type="EMBL" id="GEK27836.1"/>
    </source>
</evidence>
<dbReference type="InterPro" id="IPR027464">
    <property type="entry name" value="Ornithine_deCO2ase_N"/>
</dbReference>
<dbReference type="GO" id="GO:0030170">
    <property type="term" value="F:pyridoxal phosphate binding"/>
    <property type="evidence" value="ECO:0007669"/>
    <property type="project" value="TreeGrafter"/>
</dbReference>
<dbReference type="Proteomes" id="UP000051139">
    <property type="component" value="Unassembled WGS sequence"/>
</dbReference>
<dbReference type="InterPro" id="IPR011006">
    <property type="entry name" value="CheY-like_superfamily"/>
</dbReference>
<dbReference type="AlphaFoldDB" id="A0A0R2L3B0"/>
<dbReference type="PANTHER" id="PTHR45229:SF3">
    <property type="entry name" value="BIODEGRADATIVE ARGININE DECARBOXYLASE"/>
    <property type="match status" value="1"/>
</dbReference>
<dbReference type="InterPro" id="IPR011193">
    <property type="entry name" value="Orn/lys/arg_de-COase"/>
</dbReference>
<evidence type="ECO:0000256" key="4">
    <source>
        <dbReference type="ARBA" id="ARBA00023239"/>
    </source>
</evidence>
<dbReference type="Proteomes" id="UP000321429">
    <property type="component" value="Unassembled WGS sequence"/>
</dbReference>
<evidence type="ECO:0000313" key="9">
    <source>
        <dbReference type="Proteomes" id="UP000051139"/>
    </source>
</evidence>
<keyword evidence="4" id="KW-0456">Lyase</keyword>
<dbReference type="InterPro" id="IPR005308">
    <property type="entry name" value="OKR_de-COase_N"/>
</dbReference>
<dbReference type="Gene3D" id="3.40.50.220">
    <property type="match status" value="1"/>
</dbReference>
<evidence type="ECO:0000256" key="3">
    <source>
        <dbReference type="ARBA" id="ARBA00022898"/>
    </source>
</evidence>
<feature type="modified residue" description="N6-(pyridoxal phosphate)lysine" evidence="5">
    <location>
        <position position="357"/>
    </location>
</feature>
<comment type="caution">
    <text evidence="8">The sequence shown here is derived from an EMBL/GenBank/DDBJ whole genome shotgun (WGS) entry which is preliminary data.</text>
</comment>
<proteinExistence type="inferred from homology"/>
<accession>A0A0R2L3B0</accession>
<reference evidence="7 10" key="2">
    <citation type="submission" date="2019-07" db="EMBL/GenBank/DDBJ databases">
        <title>Whole genome shotgun sequence of Lactobacillus siliginis NBRC 101315.</title>
        <authorList>
            <person name="Hosoyama A."/>
            <person name="Uohara A."/>
            <person name="Ohji S."/>
            <person name="Ichikawa N."/>
        </authorList>
    </citation>
    <scope>NUCLEOTIDE SEQUENCE [LARGE SCALE GENOMIC DNA]</scope>
    <source>
        <strain evidence="7 10">NBRC 101315</strain>
    </source>
</reference>
<evidence type="ECO:0000256" key="1">
    <source>
        <dbReference type="ARBA" id="ARBA00010671"/>
    </source>
</evidence>
<dbReference type="GO" id="GO:0006520">
    <property type="term" value="P:amino acid metabolic process"/>
    <property type="evidence" value="ECO:0007669"/>
    <property type="project" value="InterPro"/>
</dbReference>
<dbReference type="PIRSF" id="PIRSF009393">
    <property type="entry name" value="Orn_decarb"/>
    <property type="match status" value="1"/>
</dbReference>
<keyword evidence="2" id="KW-0210">Decarboxylase</keyword>
<evidence type="ECO:0000256" key="2">
    <source>
        <dbReference type="ARBA" id="ARBA00022793"/>
    </source>
</evidence>
<evidence type="ECO:0000313" key="10">
    <source>
        <dbReference type="Proteomes" id="UP000321429"/>
    </source>
</evidence>